<evidence type="ECO:0000259" key="2">
    <source>
        <dbReference type="Pfam" id="PF17111"/>
    </source>
</evidence>
<reference evidence="3 4" key="1">
    <citation type="submission" date="2023-08" db="EMBL/GenBank/DDBJ databases">
        <title>Black Yeasts Isolated from many extreme environments.</title>
        <authorList>
            <person name="Coleine C."/>
            <person name="Stajich J.E."/>
            <person name="Selbmann L."/>
        </authorList>
    </citation>
    <scope>NUCLEOTIDE SEQUENCE [LARGE SCALE GENOMIC DNA]</scope>
    <source>
        <strain evidence="3 4">CCFEE 6328</strain>
    </source>
</reference>
<feature type="compositionally biased region" description="Basic and acidic residues" evidence="1">
    <location>
        <begin position="244"/>
        <end position="263"/>
    </location>
</feature>
<organism evidence="3 4">
    <name type="scientific">Exophiala sideris</name>
    <dbReference type="NCBI Taxonomy" id="1016849"/>
    <lineage>
        <taxon>Eukaryota</taxon>
        <taxon>Fungi</taxon>
        <taxon>Dikarya</taxon>
        <taxon>Ascomycota</taxon>
        <taxon>Pezizomycotina</taxon>
        <taxon>Eurotiomycetes</taxon>
        <taxon>Chaetothyriomycetidae</taxon>
        <taxon>Chaetothyriales</taxon>
        <taxon>Herpotrichiellaceae</taxon>
        <taxon>Exophiala</taxon>
    </lineage>
</organism>
<dbReference type="Proteomes" id="UP001345691">
    <property type="component" value="Unassembled WGS sequence"/>
</dbReference>
<dbReference type="Pfam" id="PF17111">
    <property type="entry name" value="PigL_N"/>
    <property type="match status" value="1"/>
</dbReference>
<feature type="region of interest" description="Disordered" evidence="1">
    <location>
        <begin position="227"/>
        <end position="263"/>
    </location>
</feature>
<evidence type="ECO:0000313" key="4">
    <source>
        <dbReference type="Proteomes" id="UP001345691"/>
    </source>
</evidence>
<keyword evidence="4" id="KW-1185">Reference proteome</keyword>
<comment type="caution">
    <text evidence="3">The sequence shown here is derived from an EMBL/GenBank/DDBJ whole genome shotgun (WGS) entry which is preliminary data.</text>
</comment>
<evidence type="ECO:0000256" key="1">
    <source>
        <dbReference type="SAM" id="MobiDB-lite"/>
    </source>
</evidence>
<proteinExistence type="predicted"/>
<dbReference type="InterPro" id="IPR031348">
    <property type="entry name" value="PigL_N"/>
</dbReference>
<gene>
    <name evidence="3" type="ORF">LTR69_006352</name>
</gene>
<dbReference type="EMBL" id="JAVRRF010000013">
    <property type="protein sequence ID" value="KAK5059063.1"/>
    <property type="molecule type" value="Genomic_DNA"/>
</dbReference>
<evidence type="ECO:0000313" key="3">
    <source>
        <dbReference type="EMBL" id="KAK5059063.1"/>
    </source>
</evidence>
<sequence>MEAVGSASSLLAVITAAIQSTKIVYDAVSAVRNGPAAAQRLAKTINDLLQLLSLFERFGPRLEAISEQNGRDTAEYLRKKLLECERRMNEIQVMDISLANSEYLDIVHSALVFSQTTLVNIEAMQSDQKKRGCSAESQLHRIVEGQKAQLQQAEVAQADQQTRFSSLKGKVDELVELIARKMTYFTTQTVDHGTTRSDLMRNLAVEIEESLLLPPALWTTKRKPKRTLAGMQGTSDCGQGDRPPVNKERGFSHNHSGEGDQEREDLLDKISQSIERLYLTAIPTPAEQQFSNSRDIRGGILDILNHVLQSTVYEARLHHYYSNDQARAATVNAELSRTMALLQTTSHLELKNDVFLCFGNGVSERADTAELLHRS</sequence>
<accession>A0ABR0J8V7</accession>
<name>A0ABR0J8V7_9EURO</name>
<protein>
    <recommendedName>
        <fullName evidence="2">Azaphilone pigments biosynthesis cluster protein L N-terminal domain-containing protein</fullName>
    </recommendedName>
</protein>
<feature type="domain" description="Azaphilone pigments biosynthesis cluster protein L N-terminal" evidence="2">
    <location>
        <begin position="1"/>
        <end position="92"/>
    </location>
</feature>